<dbReference type="PANTHER" id="PTHR43227:SF8">
    <property type="entry name" value="DIACETYLCHITOBIOSE UPTAKE SYSTEM PERMEASE PROTEIN DASB"/>
    <property type="match status" value="1"/>
</dbReference>
<reference evidence="9 10" key="1">
    <citation type="journal article" date="2015" name="Genome Announc.">
        <title>Draft Genome Sequence of Burkholderia sp. Strain PML1(12), an Ectomycorrhizosphere-Inhabiting Bacterium with Effective Mineral-Weathering Ability.</title>
        <authorList>
            <person name="Uroz S."/>
            <person name="Oger P."/>
        </authorList>
    </citation>
    <scope>NUCLEOTIDE SEQUENCE [LARGE SCALE GENOMIC DNA]</scope>
    <source>
        <strain evidence="10">PML1(12)</strain>
    </source>
</reference>
<dbReference type="PATRIC" id="fig|908627.4.peg.8122"/>
<evidence type="ECO:0000256" key="3">
    <source>
        <dbReference type="ARBA" id="ARBA00022475"/>
    </source>
</evidence>
<dbReference type="InterPro" id="IPR050809">
    <property type="entry name" value="UgpAE/MalFG_permease"/>
</dbReference>
<evidence type="ECO:0000256" key="1">
    <source>
        <dbReference type="ARBA" id="ARBA00004651"/>
    </source>
</evidence>
<dbReference type="GO" id="GO:0005886">
    <property type="term" value="C:plasma membrane"/>
    <property type="evidence" value="ECO:0007669"/>
    <property type="project" value="UniProtKB-SubCell"/>
</dbReference>
<keyword evidence="2 7" id="KW-0813">Transport</keyword>
<dbReference type="PROSITE" id="PS50928">
    <property type="entry name" value="ABC_TM1"/>
    <property type="match status" value="1"/>
</dbReference>
<feature type="transmembrane region" description="Helical" evidence="7">
    <location>
        <begin position="261"/>
        <end position="281"/>
    </location>
</feature>
<comment type="similarity">
    <text evidence="7">Belongs to the binding-protein-dependent transport system permease family.</text>
</comment>
<feature type="transmembrane region" description="Helical" evidence="7">
    <location>
        <begin position="111"/>
        <end position="132"/>
    </location>
</feature>
<dbReference type="GO" id="GO:0055085">
    <property type="term" value="P:transmembrane transport"/>
    <property type="evidence" value="ECO:0007669"/>
    <property type="project" value="InterPro"/>
</dbReference>
<protein>
    <submittedName>
        <fullName evidence="9">Sugar ABC transporter permease</fullName>
    </submittedName>
</protein>
<feature type="transmembrane region" description="Helical" evidence="7">
    <location>
        <begin position="79"/>
        <end position="99"/>
    </location>
</feature>
<comment type="subcellular location">
    <subcellularLocation>
        <location evidence="1 7">Cell membrane</location>
        <topology evidence="1 7">Multi-pass membrane protein</topology>
    </subcellularLocation>
</comment>
<evidence type="ECO:0000259" key="8">
    <source>
        <dbReference type="PROSITE" id="PS50928"/>
    </source>
</evidence>
<dbReference type="PANTHER" id="PTHR43227">
    <property type="entry name" value="BLL4140 PROTEIN"/>
    <property type="match status" value="1"/>
</dbReference>
<proteinExistence type="inferred from homology"/>
<evidence type="ECO:0000313" key="10">
    <source>
        <dbReference type="Proteomes" id="UP000035963"/>
    </source>
</evidence>
<dbReference type="Pfam" id="PF00528">
    <property type="entry name" value="BPD_transp_1"/>
    <property type="match status" value="1"/>
</dbReference>
<evidence type="ECO:0000313" key="9">
    <source>
        <dbReference type="EMBL" id="KLU21427.1"/>
    </source>
</evidence>
<keyword evidence="10" id="KW-1185">Reference proteome</keyword>
<dbReference type="AlphaFoldDB" id="A0A0J1CL27"/>
<keyword evidence="4 7" id="KW-0812">Transmembrane</keyword>
<evidence type="ECO:0000256" key="4">
    <source>
        <dbReference type="ARBA" id="ARBA00022692"/>
    </source>
</evidence>
<organism evidence="9 10">
    <name type="scientific">Caballeronia mineralivorans PML1(12)</name>
    <dbReference type="NCBI Taxonomy" id="908627"/>
    <lineage>
        <taxon>Bacteria</taxon>
        <taxon>Pseudomonadati</taxon>
        <taxon>Pseudomonadota</taxon>
        <taxon>Betaproteobacteria</taxon>
        <taxon>Burkholderiales</taxon>
        <taxon>Burkholderiaceae</taxon>
        <taxon>Caballeronia</taxon>
    </lineage>
</organism>
<evidence type="ECO:0000256" key="2">
    <source>
        <dbReference type="ARBA" id="ARBA00022448"/>
    </source>
</evidence>
<feature type="transmembrane region" description="Helical" evidence="7">
    <location>
        <begin position="201"/>
        <end position="226"/>
    </location>
</feature>
<evidence type="ECO:0000256" key="7">
    <source>
        <dbReference type="RuleBase" id="RU363032"/>
    </source>
</evidence>
<dbReference type="CDD" id="cd06261">
    <property type="entry name" value="TM_PBP2"/>
    <property type="match status" value="1"/>
</dbReference>
<feature type="domain" description="ABC transmembrane type-1" evidence="8">
    <location>
        <begin position="74"/>
        <end position="282"/>
    </location>
</feature>
<dbReference type="SUPFAM" id="SSF161098">
    <property type="entry name" value="MetI-like"/>
    <property type="match status" value="1"/>
</dbReference>
<feature type="transmembrane region" description="Helical" evidence="7">
    <location>
        <begin position="160"/>
        <end position="180"/>
    </location>
</feature>
<name>A0A0J1CL27_9BURK</name>
<evidence type="ECO:0000256" key="5">
    <source>
        <dbReference type="ARBA" id="ARBA00022989"/>
    </source>
</evidence>
<dbReference type="Gene3D" id="1.10.3720.10">
    <property type="entry name" value="MetI-like"/>
    <property type="match status" value="1"/>
</dbReference>
<dbReference type="EMBL" id="AEJF01000221">
    <property type="protein sequence ID" value="KLU21427.1"/>
    <property type="molecule type" value="Genomic_DNA"/>
</dbReference>
<dbReference type="OrthoDB" id="8585214at2"/>
<gene>
    <name evidence="9" type="ORF">EOS_36300</name>
</gene>
<keyword evidence="5 7" id="KW-1133">Transmembrane helix</keyword>
<dbReference type="InterPro" id="IPR000515">
    <property type="entry name" value="MetI-like"/>
</dbReference>
<dbReference type="RefSeq" id="WP_047897049.1">
    <property type="nucleotide sequence ID" value="NZ_AEJF01000221.1"/>
</dbReference>
<dbReference type="Proteomes" id="UP000035963">
    <property type="component" value="Unassembled WGS sequence"/>
</dbReference>
<dbReference type="InterPro" id="IPR035906">
    <property type="entry name" value="MetI-like_sf"/>
</dbReference>
<evidence type="ECO:0000256" key="6">
    <source>
        <dbReference type="ARBA" id="ARBA00023136"/>
    </source>
</evidence>
<keyword evidence="3" id="KW-1003">Cell membrane</keyword>
<accession>A0A0J1CL27</accession>
<sequence length="291" mass="32343">MSASISASPLARRRRRSALLFLAPACAMFLIYVIYPIFSSIVLSFYDWDGVGARTFVGLANYRELLHSDTFFTALQNNVLWLALLLLAPPIGLLLALYLNQKVRGIRIVKSLFFSPFVVSGVVIGLVFSWFYDPSFGLLKVLIGHGVPVLGDEHMATPGIIVAALWVQIPFCMILFLTSLTGINPEVIEAGRLEGARGWSLLWHVVLPQLRPATFMAITLTVIGALRSFDLISVMTGGGPFDSSTVLAYFMYDQAIKYFRYGYSAAIAVVLFLVMLVFIVYQLRRLLRSDN</sequence>
<keyword evidence="6 7" id="KW-0472">Membrane</keyword>
<comment type="caution">
    <text evidence="9">The sequence shown here is derived from an EMBL/GenBank/DDBJ whole genome shotgun (WGS) entry which is preliminary data.</text>
</comment>
<feature type="transmembrane region" description="Helical" evidence="7">
    <location>
        <begin position="20"/>
        <end position="46"/>
    </location>
</feature>
<dbReference type="SUPFAM" id="SSF160964">
    <property type="entry name" value="MalF N-terminal region-like"/>
    <property type="match status" value="1"/>
</dbReference>